<dbReference type="AlphaFoldDB" id="A0A5C6M2C4"/>
<protein>
    <submittedName>
        <fullName evidence="1">Uncharacterized protein</fullName>
    </submittedName>
</protein>
<dbReference type="Proteomes" id="UP000318815">
    <property type="component" value="Unassembled WGS sequence"/>
</dbReference>
<organism evidence="1 2">
    <name type="scientific">Chitinophaga pinensis</name>
    <dbReference type="NCBI Taxonomy" id="79329"/>
    <lineage>
        <taxon>Bacteria</taxon>
        <taxon>Pseudomonadati</taxon>
        <taxon>Bacteroidota</taxon>
        <taxon>Chitinophagia</taxon>
        <taxon>Chitinophagales</taxon>
        <taxon>Chitinophagaceae</taxon>
        <taxon>Chitinophaga</taxon>
    </lineage>
</organism>
<dbReference type="Gene3D" id="3.60.15.10">
    <property type="entry name" value="Ribonuclease Z/Hydroxyacylglutathione hydrolase-like"/>
    <property type="match status" value="1"/>
</dbReference>
<dbReference type="EMBL" id="VOHS01000003">
    <property type="protein sequence ID" value="TWW01916.1"/>
    <property type="molecule type" value="Genomic_DNA"/>
</dbReference>
<sequence>MRPRKERSTLYCNNYLDTVVENPITAYLILNGDQQILVDAGFWRFLGPTLGNCSPYWRH</sequence>
<keyword evidence="2" id="KW-1185">Reference proteome</keyword>
<comment type="caution">
    <text evidence="1">The sequence shown here is derived from an EMBL/GenBank/DDBJ whole genome shotgun (WGS) entry which is preliminary data.</text>
</comment>
<gene>
    <name evidence="1" type="ORF">FEF09_04955</name>
</gene>
<reference evidence="1 2" key="1">
    <citation type="submission" date="2019-08" db="EMBL/GenBank/DDBJ databases">
        <title>Whole genome sequencing of chitin degrading bacteria Chitinophaga pinensis YS16.</title>
        <authorList>
            <person name="Singh R.P."/>
            <person name="Manchanda G."/>
            <person name="Maurya I.K."/>
            <person name="Joshi N.K."/>
            <person name="Srivastava A.K."/>
        </authorList>
    </citation>
    <scope>NUCLEOTIDE SEQUENCE [LARGE SCALE GENOMIC DNA]</scope>
    <source>
        <strain evidence="1 2">YS-16</strain>
    </source>
</reference>
<dbReference type="InterPro" id="IPR036866">
    <property type="entry name" value="RibonucZ/Hydroxyglut_hydro"/>
</dbReference>
<dbReference type="RefSeq" id="WP_146304085.1">
    <property type="nucleotide sequence ID" value="NZ_VOHS01000003.1"/>
</dbReference>
<evidence type="ECO:0000313" key="1">
    <source>
        <dbReference type="EMBL" id="TWW01916.1"/>
    </source>
</evidence>
<name>A0A5C6M2C4_9BACT</name>
<proteinExistence type="predicted"/>
<evidence type="ECO:0000313" key="2">
    <source>
        <dbReference type="Proteomes" id="UP000318815"/>
    </source>
</evidence>
<accession>A0A5C6M2C4</accession>